<dbReference type="EMBL" id="JACOPR010000003">
    <property type="protein sequence ID" value="MBC5730448.1"/>
    <property type="molecule type" value="Genomic_DNA"/>
</dbReference>
<evidence type="ECO:0000313" key="1">
    <source>
        <dbReference type="EMBL" id="MBC5730448.1"/>
    </source>
</evidence>
<dbReference type="RefSeq" id="WP_101691926.1">
    <property type="nucleotide sequence ID" value="NZ_JACOPR010000003.1"/>
</dbReference>
<keyword evidence="2" id="KW-1185">Reference proteome</keyword>
<proteinExistence type="predicted"/>
<organism evidence="1 2">
    <name type="scientific">Pseudoflavonifractor hominis</name>
    <dbReference type="NCBI Taxonomy" id="2763059"/>
    <lineage>
        <taxon>Bacteria</taxon>
        <taxon>Bacillati</taxon>
        <taxon>Bacillota</taxon>
        <taxon>Clostridia</taxon>
        <taxon>Eubacteriales</taxon>
        <taxon>Oscillospiraceae</taxon>
        <taxon>Pseudoflavonifractor</taxon>
    </lineage>
</organism>
<name>A0ABR7HSH1_9FIRM</name>
<dbReference type="InterPro" id="IPR036782">
    <property type="entry name" value="NE0471-like_N"/>
</dbReference>
<protein>
    <submittedName>
        <fullName evidence="1">DUF2442 domain-containing protein</fullName>
    </submittedName>
</protein>
<dbReference type="SUPFAM" id="SSF143880">
    <property type="entry name" value="NE0471 N-terminal domain-like"/>
    <property type="match status" value="1"/>
</dbReference>
<sequence length="82" mass="9145">MDASGITLQVLPNYQLKLSFPNGSEAVIDMKQRVHAIRFGRLSSPELFKTARLVDSEVVWDNGAYCVRASINELLDSMQMDG</sequence>
<reference evidence="1 2" key="1">
    <citation type="submission" date="2020-08" db="EMBL/GenBank/DDBJ databases">
        <title>Genome public.</title>
        <authorList>
            <person name="Liu C."/>
            <person name="Sun Q."/>
        </authorList>
    </citation>
    <scope>NUCLEOTIDE SEQUENCE [LARGE SCALE GENOMIC DNA]</scope>
    <source>
        <strain evidence="1 2">New-38</strain>
    </source>
</reference>
<evidence type="ECO:0000313" key="2">
    <source>
        <dbReference type="Proteomes" id="UP000660021"/>
    </source>
</evidence>
<gene>
    <name evidence="1" type="ORF">H8S34_06330</name>
</gene>
<accession>A0ABR7HSH1</accession>
<dbReference type="Proteomes" id="UP000660021">
    <property type="component" value="Unassembled WGS sequence"/>
</dbReference>
<dbReference type="Gene3D" id="3.30.2020.10">
    <property type="entry name" value="NE0471-like N-terminal domain"/>
    <property type="match status" value="1"/>
</dbReference>
<comment type="caution">
    <text evidence="1">The sequence shown here is derived from an EMBL/GenBank/DDBJ whole genome shotgun (WGS) entry which is preliminary data.</text>
</comment>